<feature type="domain" description="Beta-lactamase-related" evidence="3">
    <location>
        <begin position="54"/>
        <end position="402"/>
    </location>
</feature>
<dbReference type="Proteomes" id="UP000199309">
    <property type="component" value="Unassembled WGS sequence"/>
</dbReference>
<dbReference type="NCBIfam" id="NF002968">
    <property type="entry name" value="PRK03642.1"/>
    <property type="match status" value="1"/>
</dbReference>
<evidence type="ECO:0000313" key="5">
    <source>
        <dbReference type="Proteomes" id="UP000199309"/>
    </source>
</evidence>
<dbReference type="EMBL" id="FNHQ01000011">
    <property type="protein sequence ID" value="SDM68112.1"/>
    <property type="molecule type" value="Genomic_DNA"/>
</dbReference>
<keyword evidence="1" id="KW-0378">Hydrolase</keyword>
<keyword evidence="5" id="KW-1185">Reference proteome</keyword>
<feature type="chain" id="PRO_5011432923" evidence="2">
    <location>
        <begin position="22"/>
        <end position="433"/>
    </location>
</feature>
<keyword evidence="2" id="KW-0732">Signal</keyword>
<name>A0A1G9V7B6_9FIRM</name>
<dbReference type="RefSeq" id="WP_176762895.1">
    <property type="nucleotide sequence ID" value="NZ_FNHQ01000011.1"/>
</dbReference>
<sequence>MRCKLFQAIIFIMMLTVPAFAKDIAPQKIQHYPVLTKEILPSSNVMGKRLQDIDSVIENDVKRGFPGAVLLVAKDGKIIKETAYGWAKMYDQKQLLPKKKRQPMTVNTLFDIASNTKIYATIFAFMRLTGEGKVRPDDLVSTYLPEFTGDGREKIRLCDLMDHTAGFSPEMCFYEPRAGAFYSLNRDKTLKLLDTIPLSYPTGTQIQYSDTDYMILCAVIEKVTKQRLDTYTENVIYRPLGLTHTLFNPLCKGFKPEDCAATEPCGNTRWGMVTFPGIRTGTLQGQVQDEKAWYSMKGVSGHAGLFSRAEDLAVLAQLILNKGGYGNYTLCSSRIIDEYVRPRNTRFALGWNVNCLQNQEWEFGSYASSQAIAHTGWTGTDIVIDPKYNLCIILLTNRIHEPNVPGQLNTFVTDDFATVSYGDIISMVYKAVQ</sequence>
<dbReference type="Gene3D" id="3.40.710.10">
    <property type="entry name" value="DD-peptidase/beta-lactamase superfamily"/>
    <property type="match status" value="1"/>
</dbReference>
<dbReference type="Pfam" id="PF00144">
    <property type="entry name" value="Beta-lactamase"/>
    <property type="match status" value="1"/>
</dbReference>
<dbReference type="SUPFAM" id="SSF56601">
    <property type="entry name" value="beta-lactamase/transpeptidase-like"/>
    <property type="match status" value="1"/>
</dbReference>
<dbReference type="InterPro" id="IPR001466">
    <property type="entry name" value="Beta-lactam-related"/>
</dbReference>
<dbReference type="GO" id="GO:0016787">
    <property type="term" value="F:hydrolase activity"/>
    <property type="evidence" value="ECO:0007669"/>
    <property type="project" value="UniProtKB-KW"/>
</dbReference>
<protein>
    <submittedName>
        <fullName evidence="4">CubicO group peptidase, beta-lactamase class C family</fullName>
    </submittedName>
</protein>
<evidence type="ECO:0000256" key="2">
    <source>
        <dbReference type="SAM" id="SignalP"/>
    </source>
</evidence>
<evidence type="ECO:0000313" key="4">
    <source>
        <dbReference type="EMBL" id="SDM68112.1"/>
    </source>
</evidence>
<dbReference type="InterPro" id="IPR050789">
    <property type="entry name" value="Diverse_Enzym_Activities"/>
</dbReference>
<proteinExistence type="predicted"/>
<evidence type="ECO:0000259" key="3">
    <source>
        <dbReference type="Pfam" id="PF00144"/>
    </source>
</evidence>
<dbReference type="STRING" id="349095.SAMN05660299_01356"/>
<dbReference type="AlphaFoldDB" id="A0A1G9V7B6"/>
<reference evidence="4 5" key="1">
    <citation type="submission" date="2016-10" db="EMBL/GenBank/DDBJ databases">
        <authorList>
            <person name="de Groot N.N."/>
        </authorList>
    </citation>
    <scope>NUCLEOTIDE SEQUENCE [LARGE SCALE GENOMIC DNA]</scope>
    <source>
        <strain evidence="4 5">DSM 16981</strain>
    </source>
</reference>
<dbReference type="PANTHER" id="PTHR43283">
    <property type="entry name" value="BETA-LACTAMASE-RELATED"/>
    <property type="match status" value="1"/>
</dbReference>
<dbReference type="PANTHER" id="PTHR43283:SF11">
    <property type="entry name" value="BETA-LACTAMASE-RELATED DOMAIN-CONTAINING PROTEIN"/>
    <property type="match status" value="1"/>
</dbReference>
<accession>A0A1G9V7B6</accession>
<gene>
    <name evidence="4" type="ORF">SAMN05660299_01356</name>
</gene>
<dbReference type="InterPro" id="IPR012338">
    <property type="entry name" value="Beta-lactam/transpept-like"/>
</dbReference>
<feature type="signal peptide" evidence="2">
    <location>
        <begin position="1"/>
        <end position="21"/>
    </location>
</feature>
<evidence type="ECO:0000256" key="1">
    <source>
        <dbReference type="ARBA" id="ARBA00022801"/>
    </source>
</evidence>
<organism evidence="4 5">
    <name type="scientific">Megasphaera paucivorans</name>
    <dbReference type="NCBI Taxonomy" id="349095"/>
    <lineage>
        <taxon>Bacteria</taxon>
        <taxon>Bacillati</taxon>
        <taxon>Bacillota</taxon>
        <taxon>Negativicutes</taxon>
        <taxon>Veillonellales</taxon>
        <taxon>Veillonellaceae</taxon>
        <taxon>Megasphaera</taxon>
    </lineage>
</organism>